<feature type="compositionally biased region" description="Basic and acidic residues" evidence="2">
    <location>
        <begin position="589"/>
        <end position="598"/>
    </location>
</feature>
<keyword evidence="5" id="KW-1185">Reference proteome</keyword>
<dbReference type="GO" id="GO:0006886">
    <property type="term" value="P:intracellular protein transport"/>
    <property type="evidence" value="ECO:0000318"/>
    <property type="project" value="GO_Central"/>
</dbReference>
<dbReference type="Gene3D" id="3.10.20.90">
    <property type="entry name" value="Phosphatidylinositol 3-kinase Catalytic Subunit, Chain A, domain 1"/>
    <property type="match status" value="1"/>
</dbReference>
<dbReference type="OMA" id="SIRCANI"/>
<dbReference type="PANTHER" id="PTHR46467">
    <property type="entry name" value="TETHER CONTAINING UBX DOMAIN FOR GLUT4"/>
    <property type="match status" value="1"/>
</dbReference>
<evidence type="ECO:0000256" key="1">
    <source>
        <dbReference type="SAM" id="Coils"/>
    </source>
</evidence>
<dbReference type="RefSeq" id="XP_002291497.1">
    <property type="nucleotide sequence ID" value="XM_002291461.1"/>
</dbReference>
<dbReference type="SMART" id="SM00166">
    <property type="entry name" value="UBX"/>
    <property type="match status" value="1"/>
</dbReference>
<feature type="compositionally biased region" description="Basic and acidic residues" evidence="2">
    <location>
        <begin position="633"/>
        <end position="643"/>
    </location>
</feature>
<feature type="compositionally biased region" description="Polar residues" evidence="2">
    <location>
        <begin position="599"/>
        <end position="608"/>
    </location>
</feature>
<reference evidence="4 5" key="2">
    <citation type="journal article" date="2008" name="Nature">
        <title>The Phaeodactylum genome reveals the evolutionary history of diatom genomes.</title>
        <authorList>
            <person name="Bowler C."/>
            <person name="Allen A.E."/>
            <person name="Badger J.H."/>
            <person name="Grimwood J."/>
            <person name="Jabbari K."/>
            <person name="Kuo A."/>
            <person name="Maheswari U."/>
            <person name="Martens C."/>
            <person name="Maumus F."/>
            <person name="Otillar R.P."/>
            <person name="Rayko E."/>
            <person name="Salamov A."/>
            <person name="Vandepoele K."/>
            <person name="Beszteri B."/>
            <person name="Gruber A."/>
            <person name="Heijde M."/>
            <person name="Katinka M."/>
            <person name="Mock T."/>
            <person name="Valentin K."/>
            <person name="Verret F."/>
            <person name="Berges J.A."/>
            <person name="Brownlee C."/>
            <person name="Cadoret J.P."/>
            <person name="Chiovitti A."/>
            <person name="Choi C.J."/>
            <person name="Coesel S."/>
            <person name="De Martino A."/>
            <person name="Detter J.C."/>
            <person name="Durkin C."/>
            <person name="Falciatore A."/>
            <person name="Fournet J."/>
            <person name="Haruta M."/>
            <person name="Huysman M.J."/>
            <person name="Jenkins B.D."/>
            <person name="Jiroutova K."/>
            <person name="Jorgensen R.E."/>
            <person name="Joubert Y."/>
            <person name="Kaplan A."/>
            <person name="Kroger N."/>
            <person name="Kroth P.G."/>
            <person name="La Roche J."/>
            <person name="Lindquist E."/>
            <person name="Lommer M."/>
            <person name="Martin-Jezequel V."/>
            <person name="Lopez P.J."/>
            <person name="Lucas S."/>
            <person name="Mangogna M."/>
            <person name="McGinnis K."/>
            <person name="Medlin L.K."/>
            <person name="Montsant A."/>
            <person name="Oudot-Le Secq M.P."/>
            <person name="Napoli C."/>
            <person name="Obornik M."/>
            <person name="Parker M.S."/>
            <person name="Petit J.L."/>
            <person name="Porcel B.M."/>
            <person name="Poulsen N."/>
            <person name="Robison M."/>
            <person name="Rychlewski L."/>
            <person name="Rynearson T.A."/>
            <person name="Schmutz J."/>
            <person name="Shapiro H."/>
            <person name="Siaut M."/>
            <person name="Stanley M."/>
            <person name="Sussman M.R."/>
            <person name="Taylor A.R."/>
            <person name="Vardi A."/>
            <person name="von Dassow P."/>
            <person name="Vyverman W."/>
            <person name="Willis A."/>
            <person name="Wyrwicz L.S."/>
            <person name="Rokhsar D.S."/>
            <person name="Weissenbach J."/>
            <person name="Armbrust E.V."/>
            <person name="Green B.R."/>
            <person name="Van de Peer Y."/>
            <person name="Grigoriev I.V."/>
        </authorList>
    </citation>
    <scope>NUCLEOTIDE SEQUENCE [LARGE SCALE GENOMIC DNA]</scope>
    <source>
        <strain evidence="4 5">CCMP1335</strain>
    </source>
</reference>
<evidence type="ECO:0000256" key="2">
    <source>
        <dbReference type="SAM" id="MobiDB-lite"/>
    </source>
</evidence>
<reference evidence="4 5" key="1">
    <citation type="journal article" date="2004" name="Science">
        <title>The genome of the diatom Thalassiosira pseudonana: ecology, evolution, and metabolism.</title>
        <authorList>
            <person name="Armbrust E.V."/>
            <person name="Berges J.A."/>
            <person name="Bowler C."/>
            <person name="Green B.R."/>
            <person name="Martinez D."/>
            <person name="Putnam N.H."/>
            <person name="Zhou S."/>
            <person name="Allen A.E."/>
            <person name="Apt K.E."/>
            <person name="Bechner M."/>
            <person name="Brzezinski M.A."/>
            <person name="Chaal B.K."/>
            <person name="Chiovitti A."/>
            <person name="Davis A.K."/>
            <person name="Demarest M.S."/>
            <person name="Detter J.C."/>
            <person name="Glavina T."/>
            <person name="Goodstein D."/>
            <person name="Hadi M.Z."/>
            <person name="Hellsten U."/>
            <person name="Hildebrand M."/>
            <person name="Jenkins B.D."/>
            <person name="Jurka J."/>
            <person name="Kapitonov V.V."/>
            <person name="Kroger N."/>
            <person name="Lau W.W."/>
            <person name="Lane T.W."/>
            <person name="Larimer F.W."/>
            <person name="Lippmeier J.C."/>
            <person name="Lucas S."/>
            <person name="Medina M."/>
            <person name="Montsant A."/>
            <person name="Obornik M."/>
            <person name="Parker M.S."/>
            <person name="Palenik B."/>
            <person name="Pazour G.J."/>
            <person name="Richardson P.M."/>
            <person name="Rynearson T.A."/>
            <person name="Saito M.A."/>
            <person name="Schwartz D.C."/>
            <person name="Thamatrakoln K."/>
            <person name="Valentin K."/>
            <person name="Vardi A."/>
            <person name="Wilkerson F.P."/>
            <person name="Rokhsar D.S."/>
        </authorList>
    </citation>
    <scope>NUCLEOTIDE SEQUENCE [LARGE SCALE GENOMIC DNA]</scope>
    <source>
        <strain evidence="4 5">CCMP1335</strain>
    </source>
</reference>
<dbReference type="eggNOG" id="KOG2699">
    <property type="taxonomic scope" value="Eukaryota"/>
</dbReference>
<dbReference type="SUPFAM" id="SSF54236">
    <property type="entry name" value="Ubiquitin-like"/>
    <property type="match status" value="1"/>
</dbReference>
<dbReference type="GO" id="GO:0012506">
    <property type="term" value="C:vesicle membrane"/>
    <property type="evidence" value="ECO:0000318"/>
    <property type="project" value="GO_Central"/>
</dbReference>
<keyword evidence="1" id="KW-0175">Coiled coil</keyword>
<feature type="compositionally biased region" description="Gly residues" evidence="2">
    <location>
        <begin position="620"/>
        <end position="630"/>
    </location>
</feature>
<name>B8C616_THAPS</name>
<dbReference type="InterPro" id="IPR036339">
    <property type="entry name" value="PUB-like_dom_sf"/>
</dbReference>
<dbReference type="SUPFAM" id="SSF143503">
    <property type="entry name" value="PUG domain-like"/>
    <property type="match status" value="1"/>
</dbReference>
<dbReference type="EMBL" id="CM000643">
    <property type="protein sequence ID" value="EED91604.1"/>
    <property type="molecule type" value="Genomic_DNA"/>
</dbReference>
<feature type="domain" description="UBX" evidence="3">
    <location>
        <begin position="466"/>
        <end position="529"/>
    </location>
</feature>
<dbReference type="CDD" id="cd09212">
    <property type="entry name" value="PUB"/>
    <property type="match status" value="1"/>
</dbReference>
<dbReference type="Proteomes" id="UP000001449">
    <property type="component" value="Chromosome 6"/>
</dbReference>
<accession>B8C616</accession>
<dbReference type="GO" id="GO:0005737">
    <property type="term" value="C:cytoplasm"/>
    <property type="evidence" value="ECO:0000318"/>
    <property type="project" value="GO_Central"/>
</dbReference>
<dbReference type="Pfam" id="PF00789">
    <property type="entry name" value="UBX"/>
    <property type="match status" value="1"/>
</dbReference>
<dbReference type="Gene3D" id="1.20.58.2190">
    <property type="match status" value="1"/>
</dbReference>
<evidence type="ECO:0000313" key="5">
    <source>
        <dbReference type="Proteomes" id="UP000001449"/>
    </source>
</evidence>
<dbReference type="PROSITE" id="PS50033">
    <property type="entry name" value="UBX"/>
    <property type="match status" value="1"/>
</dbReference>
<feature type="region of interest" description="Disordered" evidence="2">
    <location>
        <begin position="585"/>
        <end position="654"/>
    </location>
</feature>
<evidence type="ECO:0000313" key="4">
    <source>
        <dbReference type="EMBL" id="EED91604.1"/>
    </source>
</evidence>
<organism evidence="4 5">
    <name type="scientific">Thalassiosira pseudonana</name>
    <name type="common">Marine diatom</name>
    <name type="synonym">Cyclotella nana</name>
    <dbReference type="NCBI Taxonomy" id="35128"/>
    <lineage>
        <taxon>Eukaryota</taxon>
        <taxon>Sar</taxon>
        <taxon>Stramenopiles</taxon>
        <taxon>Ochrophyta</taxon>
        <taxon>Bacillariophyta</taxon>
        <taxon>Coscinodiscophyceae</taxon>
        <taxon>Thalassiosirophycidae</taxon>
        <taxon>Thalassiosirales</taxon>
        <taxon>Thalassiosiraceae</taxon>
        <taxon>Thalassiosira</taxon>
    </lineage>
</organism>
<dbReference type="KEGG" id="tps:THAPSDRAFT_23148"/>
<dbReference type="GeneID" id="7442380"/>
<dbReference type="InParanoid" id="B8C616"/>
<dbReference type="GO" id="GO:0005634">
    <property type="term" value="C:nucleus"/>
    <property type="evidence" value="ECO:0000318"/>
    <property type="project" value="GO_Central"/>
</dbReference>
<dbReference type="InterPro" id="IPR018997">
    <property type="entry name" value="PUB_domain"/>
</dbReference>
<dbReference type="PaxDb" id="35128-Thaps23148"/>
<dbReference type="STRING" id="35128.B8C616"/>
<dbReference type="HOGENOM" id="CLU_419521_0_0_1"/>
<dbReference type="SMART" id="SM00580">
    <property type="entry name" value="PUG"/>
    <property type="match status" value="1"/>
</dbReference>
<sequence length="654" mass="69412">MSRYNKPPPKKKPNNSPIRVVIRCAWLGGARLTVPTTSSSDETPLPPIKSKSTLYEIVSRLADVLPTEVFHEGSGATLVCLRKLVPRSEWDSTTLRTILDGDDGSAGVVLTLDLGVAGGAADASGPVKSNPVKSAISSAASALNIKPVAMPTPNATITTSATAPSPIAPSAPCEPEPMDISTPETASNMQPEEAWSKILQSNFDAATKDCLNTLLKIIDNLLSRPNEPKVRSIRCANAAFEKKVGRCVGGYEFLYSLGFVPVIPAIGGQQPETLEMPSQNESRELLLQGRKVLVQSASRDLGINEDDLPPVPKALAEVPASALSAPPSAARTQQGTTVDFNVYKGHSFNVQSAAVGVPNPYSDASSTLSTTERQLQQLQSKKSKLEREMQAAVEMDRGLIAYLPGTGPSGMVPSASSANAGPVEGKGDSSLVAARMKRMEEERKKREDGGFTTKAMRDLEKLKKTKVYSHVQIRINFSDGTHLHAKFLPSEKVASIRSIIQSSFQTHLAETLHFDLYVAPPRRLLIDTNSLEAEELAPAAKIHVSWKVGGAPSSGSAGSFLKNEVFGNGHSASLAAFPDAKPVVQQRKSLPELGKKDSSVGSNNGNATSKEEQLMARMLGKGGGMFGGGAKKSSKDGEAKKEGGGSGKPKWFKG</sequence>
<evidence type="ECO:0000259" key="3">
    <source>
        <dbReference type="PROSITE" id="PS50033"/>
    </source>
</evidence>
<dbReference type="InterPro" id="IPR029071">
    <property type="entry name" value="Ubiquitin-like_domsf"/>
</dbReference>
<protein>
    <recommendedName>
        <fullName evidence="3">UBX domain-containing protein</fullName>
    </recommendedName>
</protein>
<dbReference type="InterPro" id="IPR001012">
    <property type="entry name" value="UBX_dom"/>
</dbReference>
<dbReference type="PANTHER" id="PTHR46467:SF1">
    <property type="entry name" value="TETHER CONTAINING UBX DOMAIN FOR GLUT4"/>
    <property type="match status" value="1"/>
</dbReference>
<dbReference type="Pfam" id="PF09409">
    <property type="entry name" value="PUB"/>
    <property type="match status" value="1"/>
</dbReference>
<dbReference type="AlphaFoldDB" id="B8C616"/>
<feature type="coiled-coil region" evidence="1">
    <location>
        <begin position="361"/>
        <end position="395"/>
    </location>
</feature>
<gene>
    <name evidence="4" type="ORF">THAPSDRAFT_23148</name>
</gene>
<proteinExistence type="predicted"/>